<feature type="domain" description="Lipocalin/cytosolic fatty-acid binding" evidence="3">
    <location>
        <begin position="13"/>
        <end position="160"/>
    </location>
</feature>
<protein>
    <submittedName>
        <fullName evidence="4">Temperature-induced lipocalin</fullName>
    </submittedName>
</protein>
<sequence>MGGEKDLNVVQNVDLKRYQGRWYEIASIPSRFQPSTGTNSRATYALKEDQTIHVLNETWVSGKRSYIEGKAWKADAASPDAKLKVRFLVPPFFPIFPVTGDYWVMKLDENYQWALIGQPSRRYLWVLSRTPELSDEIYNQLLEHATNEGYDVSKLHKTQQIPEIGEEGTSNSENTDRAGVWWLKSLFGK</sequence>
<dbReference type="GO" id="GO:0009414">
    <property type="term" value="P:response to water deprivation"/>
    <property type="evidence" value="ECO:0007669"/>
    <property type="project" value="EnsemblPlants"/>
</dbReference>
<evidence type="ECO:0000313" key="5">
    <source>
        <dbReference type="EMBL" id="PNR35573.1"/>
    </source>
</evidence>
<dbReference type="FunCoup" id="Q38JD1">
    <property type="interactions" value="258"/>
</dbReference>
<dbReference type="PaxDb" id="3218-PP1S464_11V6.1"/>
<dbReference type="GO" id="GO:0030644">
    <property type="term" value="P:intracellular chloride ion homeostasis"/>
    <property type="evidence" value="ECO:0007669"/>
    <property type="project" value="EnsemblPlants"/>
</dbReference>
<evidence type="ECO:0000259" key="3">
    <source>
        <dbReference type="Pfam" id="PF08212"/>
    </source>
</evidence>
<dbReference type="AlphaFoldDB" id="Q38JD1"/>
<evidence type="ECO:0000313" key="6">
    <source>
        <dbReference type="EnsemblPlants" id="Pp3c18_22450V3.1"/>
    </source>
</evidence>
<dbReference type="PROSITE" id="PS00213">
    <property type="entry name" value="LIPOCALIN"/>
    <property type="match status" value="1"/>
</dbReference>
<dbReference type="GO" id="GO:0042538">
    <property type="term" value="P:hyperosmotic salinity response"/>
    <property type="evidence" value="ECO:0007669"/>
    <property type="project" value="EnsemblPlants"/>
</dbReference>
<dbReference type="Gramene" id="Pp3c18_22450V3.2">
    <property type="protein sequence ID" value="Pp3c18_22450V3.2"/>
    <property type="gene ID" value="Pp3c18_22450"/>
</dbReference>
<dbReference type="EnsemblPlants" id="Pp3c18_22450V3.2">
    <property type="protein sequence ID" value="Pp3c18_22450V3.2"/>
    <property type="gene ID" value="Pp3c18_22450"/>
</dbReference>
<keyword evidence="7" id="KW-1185">Reference proteome</keyword>
<comment type="similarity">
    <text evidence="1 2">Belongs to the calycin superfamily. Lipocalin family.</text>
</comment>
<accession>E1C9Y7</accession>
<dbReference type="eggNOG" id="KOG4824">
    <property type="taxonomic scope" value="Eukaryota"/>
</dbReference>
<dbReference type="GO" id="GO:0000302">
    <property type="term" value="P:response to reactive oxygen species"/>
    <property type="evidence" value="ECO:0000318"/>
    <property type="project" value="GO_Central"/>
</dbReference>
<dbReference type="GO" id="GO:0006629">
    <property type="term" value="P:lipid metabolic process"/>
    <property type="evidence" value="ECO:0000318"/>
    <property type="project" value="GO_Central"/>
</dbReference>
<dbReference type="Proteomes" id="UP000006727">
    <property type="component" value="Chromosome 18"/>
</dbReference>
<dbReference type="GO" id="GO:0016918">
    <property type="term" value="F:retinal binding"/>
    <property type="evidence" value="ECO:0007669"/>
    <property type="project" value="EnsemblPlants"/>
</dbReference>
<reference evidence="4" key="1">
    <citation type="journal article" date="2005" name="Plant Physiol.">
        <title>Identification, expression, and evolutionary analyses of plant lipocalins.</title>
        <authorList>
            <person name="Frenette Charron J.B."/>
            <person name="Ouellet F."/>
            <person name="Pelletier M."/>
            <person name="Danyluk J."/>
            <person name="Chauve C."/>
            <person name="Sarhan F."/>
        </authorList>
    </citation>
    <scope>NUCLEOTIDE SEQUENCE</scope>
</reference>
<dbReference type="CDD" id="cd19438">
    <property type="entry name" value="lipocalin_Blc-like"/>
    <property type="match status" value="1"/>
</dbReference>
<gene>
    <name evidence="4" type="primary">TIL</name>
    <name evidence="6" type="synonym">LOC112294963</name>
    <name evidence="5" type="ORF">PHYPA_023473</name>
</gene>
<evidence type="ECO:0000256" key="1">
    <source>
        <dbReference type="ARBA" id="ARBA00006889"/>
    </source>
</evidence>
<dbReference type="InterPro" id="IPR002446">
    <property type="entry name" value="Lipocalin_bac"/>
</dbReference>
<dbReference type="PRINTS" id="PR01171">
    <property type="entry name" value="BCTLIPOCALIN"/>
</dbReference>
<dbReference type="HOGENOM" id="CLU_068449_3_1_1"/>
<dbReference type="InterPro" id="IPR047202">
    <property type="entry name" value="Lipocalin_Blc-like_dom"/>
</dbReference>
<dbReference type="Gramene" id="Pp3c18_22450V3.5">
    <property type="protein sequence ID" value="Pp3c18_22450V3.5"/>
    <property type="gene ID" value="Pp3c18_22450"/>
</dbReference>
<dbReference type="Gramene" id="Pp3c18_22450V3.4">
    <property type="protein sequence ID" value="Pp3c18_22450V3.4"/>
    <property type="gene ID" value="Pp3c18_22450"/>
</dbReference>
<evidence type="ECO:0000313" key="4">
    <source>
        <dbReference type="EMBL" id="ABB02393.1"/>
    </source>
</evidence>
<reference evidence="5 7" key="3">
    <citation type="journal article" date="2008" name="Science">
        <title>The Physcomitrella genome reveals evolutionary insights into the conquest of land by plants.</title>
        <authorList>
            <person name="Rensing S."/>
            <person name="Lang D."/>
            <person name="Zimmer A."/>
            <person name="Terry A."/>
            <person name="Salamov A."/>
            <person name="Shapiro H."/>
            <person name="Nishiyama T."/>
            <person name="Perroud P.-F."/>
            <person name="Lindquist E."/>
            <person name="Kamisugi Y."/>
            <person name="Tanahashi T."/>
            <person name="Sakakibara K."/>
            <person name="Fujita T."/>
            <person name="Oishi K."/>
            <person name="Shin-I T."/>
            <person name="Kuroki Y."/>
            <person name="Toyoda A."/>
            <person name="Suzuki Y."/>
            <person name="Hashimoto A."/>
            <person name="Yamaguchi K."/>
            <person name="Sugano A."/>
            <person name="Kohara Y."/>
            <person name="Fujiyama A."/>
            <person name="Anterola A."/>
            <person name="Aoki S."/>
            <person name="Ashton N."/>
            <person name="Barbazuk W.B."/>
            <person name="Barker E."/>
            <person name="Bennetzen J."/>
            <person name="Bezanilla M."/>
            <person name="Blankenship R."/>
            <person name="Cho S.H."/>
            <person name="Dutcher S."/>
            <person name="Estelle M."/>
            <person name="Fawcett J.A."/>
            <person name="Gundlach H."/>
            <person name="Hanada K."/>
            <person name="Heyl A."/>
            <person name="Hicks K.A."/>
            <person name="Hugh J."/>
            <person name="Lohr M."/>
            <person name="Mayer K."/>
            <person name="Melkozernov A."/>
            <person name="Murata T."/>
            <person name="Nelson D."/>
            <person name="Pils B."/>
            <person name="Prigge M."/>
            <person name="Reiss B."/>
            <person name="Renner T."/>
            <person name="Rombauts S."/>
            <person name="Rushton P."/>
            <person name="Sanderfoot A."/>
            <person name="Schween G."/>
            <person name="Shiu S.-H."/>
            <person name="Stueber K."/>
            <person name="Theodoulou F.L."/>
            <person name="Tu H."/>
            <person name="Van de Peer Y."/>
            <person name="Verrier P.J."/>
            <person name="Waters E."/>
            <person name="Wood A."/>
            <person name="Yang L."/>
            <person name="Cove D."/>
            <person name="Cuming A."/>
            <person name="Hasebe M."/>
            <person name="Lucas S."/>
            <person name="Mishler D.B."/>
            <person name="Reski R."/>
            <person name="Grigoriev I."/>
            <person name="Quatrano R.S."/>
            <person name="Boore J.L."/>
        </authorList>
    </citation>
    <scope>NUCLEOTIDE SEQUENCE [LARGE SCALE GENOMIC DNA]</scope>
    <source>
        <strain evidence="6 7">cv. Gransden 2004</strain>
    </source>
</reference>
<dbReference type="Gene3D" id="2.40.128.20">
    <property type="match status" value="1"/>
</dbReference>
<dbReference type="PANTHER" id="PTHR10612:SF34">
    <property type="entry name" value="APOLIPOPROTEIN D"/>
    <property type="match status" value="1"/>
</dbReference>
<dbReference type="GO" id="GO:0006883">
    <property type="term" value="P:intracellular sodium ion homeostasis"/>
    <property type="evidence" value="ECO:0007669"/>
    <property type="project" value="EnsemblPlants"/>
</dbReference>
<dbReference type="PIRSF" id="PIRSF036893">
    <property type="entry name" value="Lipocalin_ApoD"/>
    <property type="match status" value="1"/>
</dbReference>
<dbReference type="Gramene" id="Pp3c18_22450V3.1">
    <property type="protein sequence ID" value="Pp3c18_22450V3.1"/>
    <property type="gene ID" value="Pp3c18_22450"/>
</dbReference>
<dbReference type="GO" id="GO:0009644">
    <property type="term" value="P:response to high light intensity"/>
    <property type="evidence" value="ECO:0007669"/>
    <property type="project" value="EnsemblPlants"/>
</dbReference>
<dbReference type="STRING" id="3218.Q38JD1"/>
<dbReference type="GO" id="GO:0009941">
    <property type="term" value="C:chloroplast envelope"/>
    <property type="evidence" value="ECO:0007669"/>
    <property type="project" value="EnsemblPlants"/>
</dbReference>
<dbReference type="GO" id="GO:0010286">
    <property type="term" value="P:heat acclimation"/>
    <property type="evidence" value="ECO:0007669"/>
    <property type="project" value="EnsemblPlants"/>
</dbReference>
<dbReference type="InterPro" id="IPR022271">
    <property type="entry name" value="Lipocalin_ApoD"/>
</dbReference>
<dbReference type="EMBL" id="ABEU02000018">
    <property type="protein sequence ID" value="PNR35573.1"/>
    <property type="molecule type" value="Genomic_DNA"/>
</dbReference>
<dbReference type="Pfam" id="PF08212">
    <property type="entry name" value="Lipocalin_2"/>
    <property type="match status" value="1"/>
</dbReference>
<dbReference type="OMA" id="DYCSAMN"/>
<evidence type="ECO:0000313" key="7">
    <source>
        <dbReference type="Proteomes" id="UP000006727"/>
    </source>
</evidence>
<organism evidence="4">
    <name type="scientific">Physcomitrium patens</name>
    <name type="common">Spreading-leaved earth moss</name>
    <name type="synonym">Physcomitrella patens</name>
    <dbReference type="NCBI Taxonomy" id="3218"/>
    <lineage>
        <taxon>Eukaryota</taxon>
        <taxon>Viridiplantae</taxon>
        <taxon>Streptophyta</taxon>
        <taxon>Embryophyta</taxon>
        <taxon>Bryophyta</taxon>
        <taxon>Bryophytina</taxon>
        <taxon>Bryopsida</taxon>
        <taxon>Funariidae</taxon>
        <taxon>Funariales</taxon>
        <taxon>Funariaceae</taxon>
        <taxon>Physcomitrium</taxon>
    </lineage>
</organism>
<reference evidence="6" key="5">
    <citation type="submission" date="2020-12" db="UniProtKB">
        <authorList>
            <consortium name="EnsemblPlants"/>
        </authorList>
    </citation>
    <scope>IDENTIFICATION</scope>
</reference>
<dbReference type="GO" id="GO:1902884">
    <property type="term" value="P:positive regulation of response to oxidative stress"/>
    <property type="evidence" value="ECO:0007669"/>
    <property type="project" value="EnsemblPlants"/>
</dbReference>
<dbReference type="OrthoDB" id="565904at2759"/>
<dbReference type="GO" id="GO:0050826">
    <property type="term" value="P:response to freezing"/>
    <property type="evidence" value="ECO:0007669"/>
    <property type="project" value="EnsemblPlants"/>
</dbReference>
<dbReference type="InterPro" id="IPR012674">
    <property type="entry name" value="Calycin"/>
</dbReference>
<dbReference type="GO" id="GO:0005737">
    <property type="term" value="C:cytoplasm"/>
    <property type="evidence" value="ECO:0000318"/>
    <property type="project" value="GO_Central"/>
</dbReference>
<reference evidence="5 7" key="4">
    <citation type="journal article" date="2018" name="Plant J.">
        <title>The Physcomitrella patens chromosome-scale assembly reveals moss genome structure and evolution.</title>
        <authorList>
            <person name="Lang D."/>
            <person name="Ullrich K.K."/>
            <person name="Murat F."/>
            <person name="Fuchs J."/>
            <person name="Jenkins J."/>
            <person name="Haas F.B."/>
            <person name="Piednoel M."/>
            <person name="Gundlach H."/>
            <person name="Van Bel M."/>
            <person name="Meyberg R."/>
            <person name="Vives C."/>
            <person name="Morata J."/>
            <person name="Symeonidi A."/>
            <person name="Hiss M."/>
            <person name="Muchero W."/>
            <person name="Kamisugi Y."/>
            <person name="Saleh O."/>
            <person name="Blanc G."/>
            <person name="Decker E.L."/>
            <person name="van Gessel N."/>
            <person name="Grimwood J."/>
            <person name="Hayes R.D."/>
            <person name="Graham S.W."/>
            <person name="Gunter L.E."/>
            <person name="McDaniel S.F."/>
            <person name="Hoernstein S.N.W."/>
            <person name="Larsson A."/>
            <person name="Li F.W."/>
            <person name="Perroud P.F."/>
            <person name="Phillips J."/>
            <person name="Ranjan P."/>
            <person name="Rokshar D.S."/>
            <person name="Rothfels C.J."/>
            <person name="Schneider L."/>
            <person name="Shu S."/>
            <person name="Stevenson D.W."/>
            <person name="Thummler F."/>
            <person name="Tillich M."/>
            <person name="Villarreal Aguilar J.C."/>
            <person name="Widiez T."/>
            <person name="Wong G.K."/>
            <person name="Wymore A."/>
            <person name="Zhang Y."/>
            <person name="Zimmer A.D."/>
            <person name="Quatrano R.S."/>
            <person name="Mayer K.F.X."/>
            <person name="Goodstein D."/>
            <person name="Casacuberta J.M."/>
            <person name="Vandepoele K."/>
            <person name="Reski R."/>
            <person name="Cuming A.C."/>
            <person name="Tuskan G.A."/>
            <person name="Maumus F."/>
            <person name="Salse J."/>
            <person name="Schmutz J."/>
            <person name="Rensing S.A."/>
        </authorList>
    </citation>
    <scope>NUCLEOTIDE SEQUENCE [LARGE SCALE GENOMIC DNA]</scope>
    <source>
        <strain evidence="6 7">cv. Gransden 2004</strain>
    </source>
</reference>
<dbReference type="InterPro" id="IPR000566">
    <property type="entry name" value="Lipocln_cytosolic_FA-bd_dom"/>
</dbReference>
<accession>Q38JD1</accession>
<dbReference type="EnsemblPlants" id="Pp3c18_22450V3.3">
    <property type="protein sequence ID" value="Pp3c18_22450V3.3"/>
    <property type="gene ID" value="Pp3c18_22450"/>
</dbReference>
<proteinExistence type="evidence at transcript level"/>
<accession>A9U3E0</accession>
<dbReference type="EnsemblPlants" id="Pp3c18_22450V3.1">
    <property type="protein sequence ID" value="Pp3c18_22450V3.1"/>
    <property type="gene ID" value="Pp3c18_22450"/>
</dbReference>
<dbReference type="SUPFAM" id="SSF50814">
    <property type="entry name" value="Lipocalins"/>
    <property type="match status" value="1"/>
</dbReference>
<dbReference type="EnsemblPlants" id="Pp3c18_22450V3.4">
    <property type="protein sequence ID" value="Pp3c18_22450V3.4"/>
    <property type="gene ID" value="Pp3c18_22450"/>
</dbReference>
<dbReference type="GO" id="GO:1901562">
    <property type="term" value="P:response to paraquat"/>
    <property type="evidence" value="ECO:0007669"/>
    <property type="project" value="EnsemblPlants"/>
</dbReference>
<dbReference type="GO" id="GO:0009898">
    <property type="term" value="C:cytoplasmic side of plasma membrane"/>
    <property type="evidence" value="ECO:0007669"/>
    <property type="project" value="EnsemblPlants"/>
</dbReference>
<dbReference type="SMR" id="Q38JD1"/>
<dbReference type="GO" id="GO:1901002">
    <property type="term" value="P:positive regulation of response to salt stress"/>
    <property type="evidence" value="ECO:0007669"/>
    <property type="project" value="EnsemblPlants"/>
</dbReference>
<dbReference type="Gramene" id="Pp3c18_22450V3.3">
    <property type="protein sequence ID" value="Pp3c18_22450V3.3"/>
    <property type="gene ID" value="Pp3c18_22450"/>
</dbReference>
<dbReference type="EnsemblPlants" id="Pp3c18_22450V3.5">
    <property type="protein sequence ID" value="Pp3c18_22450V3.5"/>
    <property type="gene ID" value="Pp3c18_22450"/>
</dbReference>
<evidence type="ECO:0000256" key="2">
    <source>
        <dbReference type="PIRNR" id="PIRNR036893"/>
    </source>
</evidence>
<name>Q38JD1_PHYPA</name>
<reference evidence="4" key="2">
    <citation type="submission" date="2005-09" db="EMBL/GenBank/DDBJ databases">
        <authorList>
            <person name="Charron J.-B."/>
            <person name="Ouellet F."/>
            <person name="Pelletier M."/>
            <person name="Danyluk J."/>
            <person name="Chauve C."/>
            <person name="Sarhan F."/>
        </authorList>
    </citation>
    <scope>NUCLEOTIDE SEQUENCE</scope>
</reference>
<dbReference type="InterPro" id="IPR022272">
    <property type="entry name" value="Lipocalin_CS"/>
</dbReference>
<dbReference type="EMBL" id="DQ222991">
    <property type="protein sequence ID" value="ABB02393.1"/>
    <property type="molecule type" value="mRNA"/>
</dbReference>
<dbReference type="PANTHER" id="PTHR10612">
    <property type="entry name" value="APOLIPOPROTEIN D"/>
    <property type="match status" value="1"/>
</dbReference>